<dbReference type="PANTHER" id="PTHR43617">
    <property type="entry name" value="L-AMINO ACID N-ACETYLTRANSFERASE"/>
    <property type="match status" value="1"/>
</dbReference>
<dbReference type="SUPFAM" id="SSF55729">
    <property type="entry name" value="Acyl-CoA N-acyltransferases (Nat)"/>
    <property type="match status" value="1"/>
</dbReference>
<accession>A0ABW0YQS8</accession>
<proteinExistence type="predicted"/>
<evidence type="ECO:0000313" key="2">
    <source>
        <dbReference type="EMBL" id="MFC5712459.1"/>
    </source>
</evidence>
<keyword evidence="2" id="KW-0012">Acyltransferase</keyword>
<dbReference type="PROSITE" id="PS51186">
    <property type="entry name" value="GNAT"/>
    <property type="match status" value="1"/>
</dbReference>
<dbReference type="Gene3D" id="3.40.630.30">
    <property type="match status" value="1"/>
</dbReference>
<name>A0ABW0YQS8_9BACI</name>
<dbReference type="InterPro" id="IPR016181">
    <property type="entry name" value="Acyl_CoA_acyltransferase"/>
</dbReference>
<feature type="domain" description="N-acetyltransferase" evidence="1">
    <location>
        <begin position="4"/>
        <end position="164"/>
    </location>
</feature>
<dbReference type="CDD" id="cd04301">
    <property type="entry name" value="NAT_SF"/>
    <property type="match status" value="1"/>
</dbReference>
<dbReference type="GO" id="GO:0016746">
    <property type="term" value="F:acyltransferase activity"/>
    <property type="evidence" value="ECO:0007669"/>
    <property type="project" value="UniProtKB-KW"/>
</dbReference>
<dbReference type="EMBL" id="JBHSOZ010000003">
    <property type="protein sequence ID" value="MFC5712459.1"/>
    <property type="molecule type" value="Genomic_DNA"/>
</dbReference>
<protein>
    <submittedName>
        <fullName evidence="2">GNAT family N-acetyltransferase</fullName>
        <ecNumber evidence="2">2.3.-.-</ecNumber>
    </submittedName>
</protein>
<dbReference type="EC" id="2.3.-.-" evidence="2"/>
<dbReference type="InterPro" id="IPR050276">
    <property type="entry name" value="MshD_Acetyltransferase"/>
</dbReference>
<dbReference type="InterPro" id="IPR000182">
    <property type="entry name" value="GNAT_dom"/>
</dbReference>
<dbReference type="Proteomes" id="UP001596142">
    <property type="component" value="Unassembled WGS sequence"/>
</dbReference>
<gene>
    <name evidence="2" type="ORF">ACFPU1_06675</name>
</gene>
<dbReference type="RefSeq" id="WP_385939613.1">
    <property type="nucleotide sequence ID" value="NZ_JBHSOZ010000003.1"/>
</dbReference>
<evidence type="ECO:0000313" key="3">
    <source>
        <dbReference type="Proteomes" id="UP001596142"/>
    </source>
</evidence>
<keyword evidence="2" id="KW-0808">Transferase</keyword>
<reference evidence="3" key="1">
    <citation type="journal article" date="2019" name="Int. J. Syst. Evol. Microbiol.">
        <title>The Global Catalogue of Microorganisms (GCM) 10K type strain sequencing project: providing services to taxonomists for standard genome sequencing and annotation.</title>
        <authorList>
            <consortium name="The Broad Institute Genomics Platform"/>
            <consortium name="The Broad Institute Genome Sequencing Center for Infectious Disease"/>
            <person name="Wu L."/>
            <person name="Ma J."/>
        </authorList>
    </citation>
    <scope>NUCLEOTIDE SEQUENCE [LARGE SCALE GENOMIC DNA]</scope>
    <source>
        <strain evidence="3">CECT 7184</strain>
    </source>
</reference>
<keyword evidence="3" id="KW-1185">Reference proteome</keyword>
<comment type="caution">
    <text evidence="2">The sequence shown here is derived from an EMBL/GenBank/DDBJ whole genome shotgun (WGS) entry which is preliminary data.</text>
</comment>
<sequence length="164" mass="19031">MKEISIRTMEEKDLISVQRVACITWHEAYHFLLSKEERDEYLQRAYSEERLGNYLKEGLHFVAEQNEMVIGFAGFFRQDMINSWLVAMFVLPEYQNLGAGKALFQAGKSALIGMEALLVEVEQENKPALSFYEHIGFEKVKEDSITFPSRKEVKTHILKYSLLS</sequence>
<evidence type="ECO:0000259" key="1">
    <source>
        <dbReference type="PROSITE" id="PS51186"/>
    </source>
</evidence>
<organism evidence="2 3">
    <name type="scientific">Thalassorhabdus alkalitolerans</name>
    <dbReference type="NCBI Taxonomy" id="2282697"/>
    <lineage>
        <taxon>Bacteria</taxon>
        <taxon>Bacillati</taxon>
        <taxon>Bacillota</taxon>
        <taxon>Bacilli</taxon>
        <taxon>Bacillales</taxon>
        <taxon>Bacillaceae</taxon>
        <taxon>Thalassorhabdus</taxon>
    </lineage>
</organism>
<dbReference type="Pfam" id="PF13508">
    <property type="entry name" value="Acetyltransf_7"/>
    <property type="match status" value="1"/>
</dbReference>